<feature type="region of interest" description="Disordered" evidence="1">
    <location>
        <begin position="28"/>
        <end position="69"/>
    </location>
</feature>
<keyword evidence="2" id="KW-0732">Signal</keyword>
<dbReference type="Proteomes" id="UP000003011">
    <property type="component" value="Unassembled WGS sequence"/>
</dbReference>
<dbReference type="EMBL" id="ACZL01000032">
    <property type="protein sequence ID" value="EHI54920.1"/>
    <property type="molecule type" value="Genomic_DNA"/>
</dbReference>
<dbReference type="PANTHER" id="PTHR42779">
    <property type="entry name" value="PROTEIN YNJB"/>
    <property type="match status" value="1"/>
</dbReference>
<dbReference type="PROSITE" id="PS51257">
    <property type="entry name" value="PROKAR_LIPOPROTEIN"/>
    <property type="match status" value="1"/>
</dbReference>
<dbReference type="HOGENOM" id="CLU_045122_0_0_9"/>
<dbReference type="OrthoDB" id="3239593at2"/>
<dbReference type="STRING" id="679200.HMPREF9333_01933"/>
<name>G5GK42_9FIRM</name>
<feature type="chain" id="PRO_5039646362" description="ABC transporter solute-binding protein" evidence="2">
    <location>
        <begin position="24"/>
        <end position="450"/>
    </location>
</feature>
<evidence type="ECO:0000256" key="2">
    <source>
        <dbReference type="SAM" id="SignalP"/>
    </source>
</evidence>
<dbReference type="eggNOG" id="COG4134">
    <property type="taxonomic scope" value="Bacteria"/>
</dbReference>
<dbReference type="PANTHER" id="PTHR42779:SF1">
    <property type="entry name" value="PROTEIN YNJB"/>
    <property type="match status" value="1"/>
</dbReference>
<feature type="compositionally biased region" description="Polar residues" evidence="1">
    <location>
        <begin position="28"/>
        <end position="51"/>
    </location>
</feature>
<keyword evidence="4" id="KW-1185">Reference proteome</keyword>
<feature type="compositionally biased region" description="Basic and acidic residues" evidence="1">
    <location>
        <begin position="52"/>
        <end position="69"/>
    </location>
</feature>
<accession>G5GK42</accession>
<dbReference type="PIRSF" id="PIRSF029172">
    <property type="entry name" value="UCP029172_ABC_sbc_YnjB"/>
    <property type="match status" value="1"/>
</dbReference>
<dbReference type="RefSeq" id="WP_005541751.1">
    <property type="nucleotide sequence ID" value="NZ_JH378837.1"/>
</dbReference>
<evidence type="ECO:0000313" key="4">
    <source>
        <dbReference type="Proteomes" id="UP000003011"/>
    </source>
</evidence>
<dbReference type="NCBIfam" id="NF008633">
    <property type="entry name" value="PRK11622.1"/>
    <property type="match status" value="1"/>
</dbReference>
<dbReference type="SUPFAM" id="SSF53850">
    <property type="entry name" value="Periplasmic binding protein-like II"/>
    <property type="match status" value="1"/>
</dbReference>
<dbReference type="Gene3D" id="3.40.190.10">
    <property type="entry name" value="Periplasmic binding protein-like II"/>
    <property type="match status" value="2"/>
</dbReference>
<protein>
    <recommendedName>
        <fullName evidence="5">ABC transporter solute-binding protein</fullName>
    </recommendedName>
</protein>
<sequence length="450" mass="50285">MFKKRFFGIFAAAILALSLASCSSTNTNQVSGSGSDTVQDKAQASSGTETGMDTKKDDEALSNKGADSDKDDLKGKNFDEIIKLAKGSKVTFYGWGGDEKLNNWLDKEYIPLMKEKYDIEVVRVPMDIEQILTQLSGELQTGTDGSIDMIWINGENFQSARSNDMLYGPFSDMLPNFKQYIDADSDDIKYDFGYPVEGYEAPYGKAQVVFIADSAKTAQLPKNANELFEFAKENKGKITYPALPDFTGSVFVRSIIYEKCGYEQFQDMKPDKEKVKEAIEPALKYLRDIKPYLWNEGKTYPESSSTLENMFEDGEVLLNVTYGAYSTSVNIEKGKYPNTAVSFQFDKGTIGNTNFLAIAKNSPNKAGAMVAINEMISPEVQAMRFKELRTLPVIDYSKLDKQQKAAFDSVDIGKGNIPQDELLSKRLPEMPAELVPVIEEIWKEEVLNKD</sequence>
<dbReference type="InterPro" id="IPR027020">
    <property type="entry name" value="YnjB"/>
</dbReference>
<comment type="caution">
    <text evidence="3">The sequence shown here is derived from an EMBL/GenBank/DDBJ whole genome shotgun (WGS) entry which is preliminary data.</text>
</comment>
<evidence type="ECO:0000256" key="1">
    <source>
        <dbReference type="SAM" id="MobiDB-lite"/>
    </source>
</evidence>
<reference evidence="3 4" key="1">
    <citation type="submission" date="2011-08" db="EMBL/GenBank/DDBJ databases">
        <title>The Genome Sequence of Johnsonella ignava ATCC 51276.</title>
        <authorList>
            <consortium name="The Broad Institute Genome Sequencing Platform"/>
            <person name="Earl A."/>
            <person name="Ward D."/>
            <person name="Feldgarden M."/>
            <person name="Gevers D."/>
            <person name="Izard J."/>
            <person name="Blanton J.M."/>
            <person name="Baranova O.V."/>
            <person name="Dewhirst F.E."/>
            <person name="Young S.K."/>
            <person name="Zeng Q."/>
            <person name="Gargeya S."/>
            <person name="Fitzgerald M."/>
            <person name="Haas B."/>
            <person name="Abouelleil A."/>
            <person name="Alvarado L."/>
            <person name="Arachchi H.M."/>
            <person name="Berlin A."/>
            <person name="Brown A."/>
            <person name="Chapman S.B."/>
            <person name="Chen Z."/>
            <person name="Dunbar C."/>
            <person name="Freedman E."/>
            <person name="Gearin G."/>
            <person name="Gellesch M."/>
            <person name="Goldberg J."/>
            <person name="Griggs A."/>
            <person name="Gujja S."/>
            <person name="Heiman D."/>
            <person name="Howarth C."/>
            <person name="Larson L."/>
            <person name="Lui A."/>
            <person name="MacDonald P.J.P."/>
            <person name="Montmayeur A."/>
            <person name="Murphy C."/>
            <person name="Neiman D."/>
            <person name="Pearson M."/>
            <person name="Priest M."/>
            <person name="Roberts A."/>
            <person name="Saif S."/>
            <person name="Shea T."/>
            <person name="Shenoy N."/>
            <person name="Sisk P."/>
            <person name="Stolte C."/>
            <person name="Sykes S."/>
            <person name="Wortman J."/>
            <person name="Nusbaum C."/>
            <person name="Birren B."/>
        </authorList>
    </citation>
    <scope>NUCLEOTIDE SEQUENCE [LARGE SCALE GENOMIC DNA]</scope>
    <source>
        <strain evidence="3 4">ATCC 51276</strain>
    </source>
</reference>
<dbReference type="AlphaFoldDB" id="G5GK42"/>
<organism evidence="3 4">
    <name type="scientific">Johnsonella ignava ATCC 51276</name>
    <dbReference type="NCBI Taxonomy" id="679200"/>
    <lineage>
        <taxon>Bacteria</taxon>
        <taxon>Bacillati</taxon>
        <taxon>Bacillota</taxon>
        <taxon>Clostridia</taxon>
        <taxon>Lachnospirales</taxon>
        <taxon>Lachnospiraceae</taxon>
        <taxon>Johnsonella</taxon>
    </lineage>
</organism>
<feature type="signal peptide" evidence="2">
    <location>
        <begin position="1"/>
        <end position="23"/>
    </location>
</feature>
<dbReference type="Pfam" id="PF13416">
    <property type="entry name" value="SBP_bac_8"/>
    <property type="match status" value="1"/>
</dbReference>
<dbReference type="PATRIC" id="fig|679200.3.peg.2043"/>
<gene>
    <name evidence="3" type="ORF">HMPREF9333_01933</name>
</gene>
<evidence type="ECO:0008006" key="5">
    <source>
        <dbReference type="Google" id="ProtNLM"/>
    </source>
</evidence>
<evidence type="ECO:0000313" key="3">
    <source>
        <dbReference type="EMBL" id="EHI54920.1"/>
    </source>
</evidence>
<proteinExistence type="predicted"/>
<dbReference type="InterPro" id="IPR006059">
    <property type="entry name" value="SBP"/>
</dbReference>